<dbReference type="SUPFAM" id="SSF56176">
    <property type="entry name" value="FAD-binding/transporter-associated domain-like"/>
    <property type="match status" value="1"/>
</dbReference>
<dbReference type="CDD" id="cd00207">
    <property type="entry name" value="fer2"/>
    <property type="match status" value="1"/>
</dbReference>
<comment type="similarity">
    <text evidence="3">Belongs to the xanthine dehydrogenase family.</text>
</comment>
<name>A0ABU9AZM1_9BACT</name>
<evidence type="ECO:0000256" key="10">
    <source>
        <dbReference type="ARBA" id="ARBA00023004"/>
    </source>
</evidence>
<dbReference type="Pfam" id="PF01799">
    <property type="entry name" value="Fer2_2"/>
    <property type="match status" value="1"/>
</dbReference>
<reference evidence="16 17" key="1">
    <citation type="submission" date="2024-04" db="EMBL/GenBank/DDBJ databases">
        <title>Luteolibacter sp. isolated from soil.</title>
        <authorList>
            <person name="An J."/>
        </authorList>
    </citation>
    <scope>NUCLEOTIDE SEQUENCE [LARGE SCALE GENOMIC DNA]</scope>
    <source>
        <strain evidence="16 17">Y139</strain>
    </source>
</reference>
<dbReference type="PANTHER" id="PTHR45444:SF3">
    <property type="entry name" value="XANTHINE DEHYDROGENASE"/>
    <property type="match status" value="1"/>
</dbReference>
<dbReference type="SUPFAM" id="SSF47741">
    <property type="entry name" value="CO dehydrogenase ISP C-domain like"/>
    <property type="match status" value="1"/>
</dbReference>
<dbReference type="PROSITE" id="PS00197">
    <property type="entry name" value="2FE2S_FER_1"/>
    <property type="match status" value="1"/>
</dbReference>
<dbReference type="InterPro" id="IPR002888">
    <property type="entry name" value="2Fe-2S-bd"/>
</dbReference>
<keyword evidence="7" id="KW-0479">Metal-binding</keyword>
<evidence type="ECO:0000256" key="12">
    <source>
        <dbReference type="ARBA" id="ARBA00034078"/>
    </source>
</evidence>
<dbReference type="SUPFAM" id="SSF54292">
    <property type="entry name" value="2Fe-2S ferredoxin-like"/>
    <property type="match status" value="1"/>
</dbReference>
<dbReference type="InterPro" id="IPR036010">
    <property type="entry name" value="2Fe-2S_ferredoxin-like_sf"/>
</dbReference>
<dbReference type="SUPFAM" id="SSF56003">
    <property type="entry name" value="Molybdenum cofactor-binding domain"/>
    <property type="match status" value="1"/>
</dbReference>
<keyword evidence="10" id="KW-0408">Iron</keyword>
<evidence type="ECO:0000256" key="5">
    <source>
        <dbReference type="ARBA" id="ARBA00022630"/>
    </source>
</evidence>
<dbReference type="NCBIfam" id="TIGR02965">
    <property type="entry name" value="xanthine_xdhB"/>
    <property type="match status" value="1"/>
</dbReference>
<dbReference type="InterPro" id="IPR046867">
    <property type="entry name" value="AldOxase/xan_DH_MoCoBD2"/>
</dbReference>
<dbReference type="InterPro" id="IPR016208">
    <property type="entry name" value="Ald_Oxase/xanthine_DH-like"/>
</dbReference>
<comment type="cofactor">
    <cofactor evidence="2">
        <name>FAD</name>
        <dbReference type="ChEBI" id="CHEBI:57692"/>
    </cofactor>
</comment>
<dbReference type="InterPro" id="IPR000674">
    <property type="entry name" value="Ald_Oxase/Xan_DH_a/b"/>
</dbReference>
<evidence type="ECO:0000259" key="14">
    <source>
        <dbReference type="PROSITE" id="PS51085"/>
    </source>
</evidence>
<dbReference type="PROSITE" id="PS51387">
    <property type="entry name" value="FAD_PCMH"/>
    <property type="match status" value="1"/>
</dbReference>
<proteinExistence type="inferred from homology"/>
<dbReference type="Pfam" id="PF03450">
    <property type="entry name" value="CO_deh_flav_C"/>
    <property type="match status" value="1"/>
</dbReference>
<dbReference type="Gene3D" id="3.10.20.30">
    <property type="match status" value="1"/>
</dbReference>
<sequence>MSGNPSILRINGQAHDVSRVPLHETVLDFLRRNGMTGTKCGCNEGDCGACSVLLLEPGGQPRSVNACLAFVHSFAGREIRTAEGIGKDGELHPVQTAMVTCNGSQCGYCTPGFIASMTEAWQRGTTTDEDISDQLCGNLCRCTGYRPIREAMQQALLEKENGEAWETWMKPGEVPPPPFASHPDGGLFLRPDRISDVLAFKKQHPEATFVAGATEVAVLVNKRHLRPSVLISLDGVRELAVIRRHEHEWEIGGSARLTDIQDALGGEIPALDEMFRWFASRQIRHRATLGGNLATASPIGDSAPILMALDAVLLLVSPEGEREVPIADFFIGYRKTVLRPDELIRAIRIPRKPSGRVAFFKVSKRREMDISIVAAGIRIVTDAAGLITEARLAFGGVAERPLRATAAEGALIGRSLAAHEDVLDLLEKTFTPLDDVRSSASYRRSIVRGLFEKFVAGEAPEPSKPSATFSGGHGIPHESAAGHVTGGARYVHDTALGRSMQEVWAIRSKVAHGTLRSIDLAAVKSSPGVSVVLTAEDIPGANNSGPVRHDEPLLAEHEILFHGQVIALVVGESLEACRIAAEKAVIEVDELPPLLGISQAIAANSFHTDPHVLGRGDVETGLKESTHLLEGEFSFGGQEHFYLETHAAWAESDGEGGVHVASSTQHPSEIQTIVAEVLGLARHHVVVESPRMGGGFGGKETQGNAIAALCALAAVKTGKPVRWQLDRDEDMSSTGKRHPFLARYKVGYDDSGKLHALDAQLFSDGGWSLDLSQPVTDRAIFHLDNAYYIPHERFEGRVAKTHTVSNTAFRGFGGPQGMLVIEEIIGRIALKLGLPAEEIRARNFYHGTGETNTTHYGEEIGDNRIHRIWSELLESSEFSQRRKDIDVWNATNPHRKRGLAITPVKFGISFTLTHYNQAGALVLMYTDGSVQVNHGGTEMGQGLHTKILGVTMRELGLPAEKIRLMHTRTDKVPNTSATAASSGSDLNGMAVADACRQLRERLAPLAAEKLECQPEEIVFENGDAKGPQGSVPIDQLAGIAYTRRISLSAAGFYATPDLKWDWNVGKGRPFHYFACGASVSEVEVDGFTGMHRVKRVDILHDVGDSLNAAVDRGQIEGGFVQGMGWLTCEELKWNPKGVLLSHSASTYAIPAISDAPEDFRVALLKDATQARTIHGSKAVGEPPLMLAISVREALRDAVAAFRTSGDFDLPSPCTGEAVKMALETVRSAKDEA</sequence>
<protein>
    <submittedName>
        <fullName evidence="16">Xanthine dehydrogenase molybdopterin binding subunit</fullName>
        <ecNumber evidence="16">1.17.1.4</ecNumber>
    </submittedName>
</protein>
<dbReference type="InterPro" id="IPR036683">
    <property type="entry name" value="CO_DH_flav_C_dom_sf"/>
</dbReference>
<dbReference type="InterPro" id="IPR037165">
    <property type="entry name" value="AldOxase/xan_DH_Mopterin-bd_sf"/>
</dbReference>
<evidence type="ECO:0000256" key="4">
    <source>
        <dbReference type="ARBA" id="ARBA00022505"/>
    </source>
</evidence>
<evidence type="ECO:0000256" key="13">
    <source>
        <dbReference type="SAM" id="MobiDB-lite"/>
    </source>
</evidence>
<feature type="domain" description="FAD-binding PCMH-type" evidence="15">
    <location>
        <begin position="179"/>
        <end position="354"/>
    </location>
</feature>
<comment type="cofactor">
    <cofactor evidence="1">
        <name>Mo-molybdopterin</name>
        <dbReference type="ChEBI" id="CHEBI:71302"/>
    </cofactor>
</comment>
<dbReference type="Gene3D" id="3.30.43.10">
    <property type="entry name" value="Uridine Diphospho-n-acetylenolpyruvylglucosamine Reductase, domain 2"/>
    <property type="match status" value="1"/>
</dbReference>
<organism evidence="16 17">
    <name type="scientific">Luteolibacter soli</name>
    <dbReference type="NCBI Taxonomy" id="3135280"/>
    <lineage>
        <taxon>Bacteria</taxon>
        <taxon>Pseudomonadati</taxon>
        <taxon>Verrucomicrobiota</taxon>
        <taxon>Verrucomicrobiia</taxon>
        <taxon>Verrucomicrobiales</taxon>
        <taxon>Verrucomicrobiaceae</taxon>
        <taxon>Luteolibacter</taxon>
    </lineage>
</organism>
<evidence type="ECO:0000259" key="15">
    <source>
        <dbReference type="PROSITE" id="PS51387"/>
    </source>
</evidence>
<dbReference type="InterPro" id="IPR008274">
    <property type="entry name" value="AldOxase/xan_DH_MoCoBD1"/>
</dbReference>
<evidence type="ECO:0000256" key="6">
    <source>
        <dbReference type="ARBA" id="ARBA00022714"/>
    </source>
</evidence>
<dbReference type="InterPro" id="IPR002346">
    <property type="entry name" value="Mopterin_DH_FAD-bd"/>
</dbReference>
<evidence type="ECO:0000256" key="2">
    <source>
        <dbReference type="ARBA" id="ARBA00001974"/>
    </source>
</evidence>
<feature type="domain" description="2Fe-2S ferredoxin-type" evidence="14">
    <location>
        <begin position="4"/>
        <end position="85"/>
    </location>
</feature>
<dbReference type="InterPro" id="IPR036884">
    <property type="entry name" value="2Fe-2S-bd_dom_sf"/>
</dbReference>
<dbReference type="Pfam" id="PF20256">
    <property type="entry name" value="MoCoBD_2"/>
    <property type="match status" value="1"/>
</dbReference>
<gene>
    <name evidence="16" type="primary">xdhB</name>
    <name evidence="16" type="ORF">WKV53_20990</name>
</gene>
<evidence type="ECO:0000256" key="8">
    <source>
        <dbReference type="ARBA" id="ARBA00022827"/>
    </source>
</evidence>
<dbReference type="PIRSF" id="PIRSF000127">
    <property type="entry name" value="Xanthine_DH"/>
    <property type="match status" value="1"/>
</dbReference>
<dbReference type="SMART" id="SM01092">
    <property type="entry name" value="CO_deh_flav_C"/>
    <property type="match status" value="1"/>
</dbReference>
<keyword evidence="5" id="KW-0285">Flavoprotein</keyword>
<dbReference type="Gene3D" id="3.30.365.10">
    <property type="entry name" value="Aldehyde oxidase/xanthine dehydrogenase, molybdopterin binding domain"/>
    <property type="match status" value="4"/>
</dbReference>
<dbReference type="Gene3D" id="3.90.1170.50">
    <property type="entry name" value="Aldehyde oxidase/xanthine dehydrogenase, a/b hammerhead"/>
    <property type="match status" value="1"/>
</dbReference>
<evidence type="ECO:0000256" key="7">
    <source>
        <dbReference type="ARBA" id="ARBA00022723"/>
    </source>
</evidence>
<evidence type="ECO:0000256" key="9">
    <source>
        <dbReference type="ARBA" id="ARBA00023002"/>
    </source>
</evidence>
<evidence type="ECO:0000313" key="17">
    <source>
        <dbReference type="Proteomes" id="UP001371305"/>
    </source>
</evidence>
<dbReference type="InterPro" id="IPR016166">
    <property type="entry name" value="FAD-bd_PCMH"/>
</dbReference>
<dbReference type="PANTHER" id="PTHR45444">
    <property type="entry name" value="XANTHINE DEHYDROGENASE"/>
    <property type="match status" value="1"/>
</dbReference>
<dbReference type="InterPro" id="IPR006058">
    <property type="entry name" value="2Fe2S_fd_BS"/>
</dbReference>
<dbReference type="Pfam" id="PF00111">
    <property type="entry name" value="Fer2"/>
    <property type="match status" value="1"/>
</dbReference>
<dbReference type="PROSITE" id="PS51085">
    <property type="entry name" value="2FE2S_FER_2"/>
    <property type="match status" value="1"/>
</dbReference>
<dbReference type="InterPro" id="IPR005107">
    <property type="entry name" value="CO_DH_flav_C"/>
</dbReference>
<dbReference type="InterPro" id="IPR036318">
    <property type="entry name" value="FAD-bd_PCMH-like_sf"/>
</dbReference>
<keyword evidence="11" id="KW-0411">Iron-sulfur</keyword>
<evidence type="ECO:0000313" key="16">
    <source>
        <dbReference type="EMBL" id="MEK7953003.1"/>
    </source>
</evidence>
<comment type="cofactor">
    <cofactor evidence="12">
        <name>[2Fe-2S] cluster</name>
        <dbReference type="ChEBI" id="CHEBI:190135"/>
    </cofactor>
</comment>
<dbReference type="InterPro" id="IPR016167">
    <property type="entry name" value="FAD-bd_PCMH_sub1"/>
</dbReference>
<dbReference type="Pfam" id="PF00941">
    <property type="entry name" value="FAD_binding_5"/>
    <property type="match status" value="1"/>
</dbReference>
<dbReference type="Proteomes" id="UP001371305">
    <property type="component" value="Unassembled WGS sequence"/>
</dbReference>
<dbReference type="InterPro" id="IPR016169">
    <property type="entry name" value="FAD-bd_PCMH_sub2"/>
</dbReference>
<dbReference type="InterPro" id="IPR014309">
    <property type="entry name" value="Xanthine_DH_Mopterin-bd_su"/>
</dbReference>
<comment type="caution">
    <text evidence="16">The sequence shown here is derived from an EMBL/GenBank/DDBJ whole genome shotgun (WGS) entry which is preliminary data.</text>
</comment>
<dbReference type="GO" id="GO:0004854">
    <property type="term" value="F:xanthine dehydrogenase activity"/>
    <property type="evidence" value="ECO:0007669"/>
    <property type="project" value="UniProtKB-EC"/>
</dbReference>
<dbReference type="SMART" id="SM01008">
    <property type="entry name" value="Ald_Xan_dh_C"/>
    <property type="match status" value="1"/>
</dbReference>
<dbReference type="InterPro" id="IPR001041">
    <property type="entry name" value="2Fe-2S_ferredoxin-type"/>
</dbReference>
<dbReference type="SUPFAM" id="SSF54665">
    <property type="entry name" value="CO dehydrogenase molybdoprotein N-domain-like"/>
    <property type="match status" value="1"/>
</dbReference>
<dbReference type="Pfam" id="PF01315">
    <property type="entry name" value="Ald_Xan_dh_C"/>
    <property type="match status" value="1"/>
</dbReference>
<keyword evidence="17" id="KW-1185">Reference proteome</keyword>
<dbReference type="EMBL" id="JBBUKT010000009">
    <property type="protein sequence ID" value="MEK7953003.1"/>
    <property type="molecule type" value="Genomic_DNA"/>
</dbReference>
<dbReference type="Gene3D" id="3.30.390.50">
    <property type="entry name" value="CO dehydrogenase flavoprotein, C-terminal domain"/>
    <property type="match status" value="1"/>
</dbReference>
<dbReference type="InterPro" id="IPR036856">
    <property type="entry name" value="Ald_Oxase/Xan_DH_a/b_sf"/>
</dbReference>
<accession>A0ABU9AZM1</accession>
<keyword evidence="8" id="KW-0274">FAD</keyword>
<dbReference type="EC" id="1.17.1.4" evidence="16"/>
<dbReference type="Gene3D" id="3.30.465.10">
    <property type="match status" value="1"/>
</dbReference>
<keyword evidence="9 16" id="KW-0560">Oxidoreductase</keyword>
<dbReference type="Pfam" id="PF02738">
    <property type="entry name" value="MoCoBD_1"/>
    <property type="match status" value="1"/>
</dbReference>
<evidence type="ECO:0000256" key="11">
    <source>
        <dbReference type="ARBA" id="ARBA00023014"/>
    </source>
</evidence>
<keyword evidence="4" id="KW-0500">Molybdenum</keyword>
<dbReference type="Gene3D" id="1.10.150.120">
    <property type="entry name" value="[2Fe-2S]-binding domain"/>
    <property type="match status" value="1"/>
</dbReference>
<feature type="region of interest" description="Disordered" evidence="13">
    <location>
        <begin position="459"/>
        <end position="482"/>
    </location>
</feature>
<evidence type="ECO:0000256" key="1">
    <source>
        <dbReference type="ARBA" id="ARBA00001924"/>
    </source>
</evidence>
<keyword evidence="6" id="KW-0001">2Fe-2S</keyword>
<dbReference type="InterPro" id="IPR012675">
    <property type="entry name" value="Beta-grasp_dom_sf"/>
</dbReference>
<evidence type="ECO:0000256" key="3">
    <source>
        <dbReference type="ARBA" id="ARBA00006849"/>
    </source>
</evidence>
<dbReference type="RefSeq" id="WP_341406762.1">
    <property type="nucleotide sequence ID" value="NZ_JBBUKT010000009.1"/>
</dbReference>
<dbReference type="SUPFAM" id="SSF55447">
    <property type="entry name" value="CO dehydrogenase flavoprotein C-terminal domain-like"/>
    <property type="match status" value="1"/>
</dbReference>